<feature type="compositionally biased region" description="Pro residues" evidence="1">
    <location>
        <begin position="32"/>
        <end position="43"/>
    </location>
</feature>
<feature type="domain" description="CCD97-like C-terminal" evidence="2">
    <location>
        <begin position="148"/>
        <end position="205"/>
    </location>
</feature>
<accession>A0AB34L028</accession>
<proteinExistence type="predicted"/>
<dbReference type="GeneID" id="96002371"/>
<evidence type="ECO:0000259" key="2">
    <source>
        <dbReference type="Pfam" id="PF09747"/>
    </source>
</evidence>
<dbReference type="Proteomes" id="UP000803884">
    <property type="component" value="Unassembled WGS sequence"/>
</dbReference>
<dbReference type="PANTHER" id="PTHR31840:SF1">
    <property type="entry name" value="COILED-COIL DOMAIN-CONTAINING PROTEIN 97"/>
    <property type="match status" value="1"/>
</dbReference>
<dbReference type="RefSeq" id="XP_069233460.1">
    <property type="nucleotide sequence ID" value="XM_069369533.1"/>
</dbReference>
<dbReference type="Pfam" id="PF09747">
    <property type="entry name" value="CCD97-like_C"/>
    <property type="match status" value="2"/>
</dbReference>
<name>A0AB34L028_9PEZI</name>
<sequence length="224" mass="25478">MPHFPEAPPEAASLESRSLPATNEQETAGRQPPSPRPRPPPNDPQRTLRLRTQTRRRRYLALNPSYFDGANLEPKDPLLYDRLVRRFQSPAERLAERSARGTADALEATLMRSEAKVEELRAPDVENPLVYERGEDGAIVGLEEDVSERVEGKEEGLRRWRDVMERRFLRGEDADFDYAAVDSGEGYDDLDEEARQQQEAWFDAEESEYDGDGSPKGETGVQDF</sequence>
<dbReference type="PANTHER" id="PTHR31840">
    <property type="entry name" value="COILED-COIL DOMAIN-CONTAINING PROTEIN 97"/>
    <property type="match status" value="1"/>
</dbReference>
<gene>
    <name evidence="3" type="ORF">WHR41_00927</name>
</gene>
<evidence type="ECO:0000256" key="1">
    <source>
        <dbReference type="SAM" id="MobiDB-lite"/>
    </source>
</evidence>
<feature type="compositionally biased region" description="Polar residues" evidence="1">
    <location>
        <begin position="15"/>
        <end position="28"/>
    </location>
</feature>
<evidence type="ECO:0000313" key="3">
    <source>
        <dbReference type="EMBL" id="KAL1590355.1"/>
    </source>
</evidence>
<feature type="compositionally biased region" description="Acidic residues" evidence="1">
    <location>
        <begin position="202"/>
        <end position="211"/>
    </location>
</feature>
<feature type="domain" description="CCD97-like C-terminal" evidence="2">
    <location>
        <begin position="55"/>
        <end position="117"/>
    </location>
</feature>
<organism evidence="3 4">
    <name type="scientific">Cladosporium halotolerans</name>
    <dbReference type="NCBI Taxonomy" id="1052096"/>
    <lineage>
        <taxon>Eukaryota</taxon>
        <taxon>Fungi</taxon>
        <taxon>Dikarya</taxon>
        <taxon>Ascomycota</taxon>
        <taxon>Pezizomycotina</taxon>
        <taxon>Dothideomycetes</taxon>
        <taxon>Dothideomycetidae</taxon>
        <taxon>Cladosporiales</taxon>
        <taxon>Cladosporiaceae</taxon>
        <taxon>Cladosporium</taxon>
    </lineage>
</organism>
<protein>
    <recommendedName>
        <fullName evidence="2">CCD97-like C-terminal domain-containing protein</fullName>
    </recommendedName>
</protein>
<feature type="region of interest" description="Disordered" evidence="1">
    <location>
        <begin position="1"/>
        <end position="55"/>
    </location>
</feature>
<feature type="region of interest" description="Disordered" evidence="1">
    <location>
        <begin position="180"/>
        <end position="224"/>
    </location>
</feature>
<dbReference type="AlphaFoldDB" id="A0AB34L028"/>
<dbReference type="EMBL" id="JAAQHG020000002">
    <property type="protein sequence ID" value="KAL1590355.1"/>
    <property type="molecule type" value="Genomic_DNA"/>
</dbReference>
<comment type="caution">
    <text evidence="3">The sequence shown here is derived from an EMBL/GenBank/DDBJ whole genome shotgun (WGS) entry which is preliminary data.</text>
</comment>
<reference evidence="3 4" key="1">
    <citation type="journal article" date="2020" name="Microbiol. Resour. Announc.">
        <title>Draft Genome Sequence of a Cladosporium Species Isolated from the Mesophotic Ascidian Didemnum maculosum.</title>
        <authorList>
            <person name="Gioti A."/>
            <person name="Siaperas R."/>
            <person name="Nikolaivits E."/>
            <person name="Le Goff G."/>
            <person name="Ouazzani J."/>
            <person name="Kotoulas G."/>
            <person name="Topakas E."/>
        </authorList>
    </citation>
    <scope>NUCLEOTIDE SEQUENCE [LARGE SCALE GENOMIC DNA]</scope>
    <source>
        <strain evidence="3 4">TM138-S3</strain>
    </source>
</reference>
<keyword evidence="4" id="KW-1185">Reference proteome</keyword>
<dbReference type="InterPro" id="IPR018613">
    <property type="entry name" value="Ccdc97-like"/>
</dbReference>
<evidence type="ECO:0000313" key="4">
    <source>
        <dbReference type="Proteomes" id="UP000803884"/>
    </source>
</evidence>
<dbReference type="InterPro" id="IPR040233">
    <property type="entry name" value="CCD97-like_C"/>
</dbReference>